<evidence type="ECO:0000313" key="1">
    <source>
        <dbReference type="EMBL" id="JAD49008.1"/>
    </source>
</evidence>
<dbReference type="AlphaFoldDB" id="A0A0A9AGM0"/>
<reference evidence="1" key="2">
    <citation type="journal article" date="2015" name="Data Brief">
        <title>Shoot transcriptome of the giant reed, Arundo donax.</title>
        <authorList>
            <person name="Barrero R.A."/>
            <person name="Guerrero F.D."/>
            <person name="Moolhuijzen P."/>
            <person name="Goolsby J.A."/>
            <person name="Tidwell J."/>
            <person name="Bellgard S.E."/>
            <person name="Bellgard M.I."/>
        </authorList>
    </citation>
    <scope>NUCLEOTIDE SEQUENCE</scope>
    <source>
        <tissue evidence="1">Shoot tissue taken approximately 20 cm above the soil surface</tissue>
    </source>
</reference>
<accession>A0A0A9AGM0</accession>
<proteinExistence type="predicted"/>
<organism evidence="1">
    <name type="scientific">Arundo donax</name>
    <name type="common">Giant reed</name>
    <name type="synonym">Donax arundinaceus</name>
    <dbReference type="NCBI Taxonomy" id="35708"/>
    <lineage>
        <taxon>Eukaryota</taxon>
        <taxon>Viridiplantae</taxon>
        <taxon>Streptophyta</taxon>
        <taxon>Embryophyta</taxon>
        <taxon>Tracheophyta</taxon>
        <taxon>Spermatophyta</taxon>
        <taxon>Magnoliopsida</taxon>
        <taxon>Liliopsida</taxon>
        <taxon>Poales</taxon>
        <taxon>Poaceae</taxon>
        <taxon>PACMAD clade</taxon>
        <taxon>Arundinoideae</taxon>
        <taxon>Arundineae</taxon>
        <taxon>Arundo</taxon>
    </lineage>
</organism>
<sequence length="16" mass="1727">MWSLLHSSHSCPCAAP</sequence>
<reference evidence="1" key="1">
    <citation type="submission" date="2014-09" db="EMBL/GenBank/DDBJ databases">
        <authorList>
            <person name="Magalhaes I.L.F."/>
            <person name="Oliveira U."/>
            <person name="Santos F.R."/>
            <person name="Vidigal T.H.D.A."/>
            <person name="Brescovit A.D."/>
            <person name="Santos A.J."/>
        </authorList>
    </citation>
    <scope>NUCLEOTIDE SEQUENCE</scope>
    <source>
        <tissue evidence="1">Shoot tissue taken approximately 20 cm above the soil surface</tissue>
    </source>
</reference>
<protein>
    <submittedName>
        <fullName evidence="1">Uncharacterized protein</fullName>
    </submittedName>
</protein>
<dbReference type="EMBL" id="GBRH01248887">
    <property type="protein sequence ID" value="JAD49008.1"/>
    <property type="molecule type" value="Transcribed_RNA"/>
</dbReference>
<name>A0A0A9AGM0_ARUDO</name>